<dbReference type="PANTHER" id="PTHR45785:SF7">
    <property type="entry name" value="COMPLEMENT FACTOR H"/>
    <property type="match status" value="1"/>
</dbReference>
<dbReference type="OrthoDB" id="9034217at2759"/>
<feature type="domain" description="Sushi" evidence="5">
    <location>
        <begin position="263"/>
        <end position="321"/>
    </location>
</feature>
<dbReference type="PANTHER" id="PTHR45785">
    <property type="entry name" value="COMPLEMENT FACTOR H-RELATED"/>
    <property type="match status" value="1"/>
</dbReference>
<dbReference type="FunFam" id="2.10.70.10:FF:000026">
    <property type="entry name" value="Complement inhibitory factor H"/>
    <property type="match status" value="2"/>
</dbReference>
<feature type="domain" description="Sushi" evidence="5">
    <location>
        <begin position="120"/>
        <end position="178"/>
    </location>
</feature>
<feature type="domain" description="Sushi" evidence="5">
    <location>
        <begin position="1"/>
        <end position="59"/>
    </location>
</feature>
<dbReference type="Pfam" id="PF00084">
    <property type="entry name" value="Sushi"/>
    <property type="match status" value="5"/>
</dbReference>
<evidence type="ECO:0000256" key="1">
    <source>
        <dbReference type="ARBA" id="ARBA00022659"/>
    </source>
</evidence>
<protein>
    <submittedName>
        <fullName evidence="7">Complement factor H-related protein 5-like</fullName>
    </submittedName>
</protein>
<dbReference type="GO" id="GO:0006956">
    <property type="term" value="P:complement activation"/>
    <property type="evidence" value="ECO:0007669"/>
    <property type="project" value="TreeGrafter"/>
</dbReference>
<keyword evidence="2" id="KW-0732">Signal</keyword>
<dbReference type="InterPro" id="IPR051503">
    <property type="entry name" value="ComplSys_Reg/VirEntry_Med"/>
</dbReference>
<accession>A0A9F5MYB7</accession>
<keyword evidence="1 4" id="KW-0768">Sushi</keyword>
<gene>
    <name evidence="7" type="primary">LOC112542377</name>
</gene>
<evidence type="ECO:0000256" key="2">
    <source>
        <dbReference type="ARBA" id="ARBA00022729"/>
    </source>
</evidence>
<feature type="domain" description="Sushi" evidence="5">
    <location>
        <begin position="203"/>
        <end position="260"/>
    </location>
</feature>
<feature type="domain" description="Sushi" evidence="5">
    <location>
        <begin position="60"/>
        <end position="117"/>
    </location>
</feature>
<evidence type="ECO:0000313" key="7">
    <source>
        <dbReference type="RefSeq" id="XP_025030814.1"/>
    </source>
</evidence>
<dbReference type="Gene3D" id="2.10.70.10">
    <property type="entry name" value="Complement Module, domain 1"/>
    <property type="match status" value="6"/>
</dbReference>
<dbReference type="AlphaFoldDB" id="A0A9F5MYB7"/>
<sequence length="387" mass="44059">MCSKPLADAFILNTTKSVFLSGDELHYECKEGLETIKNTIGDTIVCREKGWEPTPGCLPIECEPPVLDNVRIDPRLDKFQHKMVVHFKCLRGFTRVGPESSQCYHFGWSPQPPICKENVQTCQAPPSILHGMVIGELKQVYQHGDTLEVQCDISFAPYGSKFIECVDGEWAPLPSCTEELILILFIVYNYLGQRFAKYVFVKETCPPPPQLPNAINIAEMRIYRSGEEISFRCEEHFRLHGPQKIKCEDGKWQTPPRCLDLGETCGRPPPLDNGDILEIAKVQYLSGESVTYQCQSYHRMEGSPKVTCENGHWMEKPRCIVPCTASEEDMIYHNIQLRWRQSAKLYIANGDAAEFQCKGGYQPHPNSRPFRVTCTEGKFQYPHCTKV</sequence>
<proteinExistence type="predicted"/>
<dbReference type="CDD" id="cd00033">
    <property type="entry name" value="CCP"/>
    <property type="match status" value="4"/>
</dbReference>
<dbReference type="GO" id="GO:0001851">
    <property type="term" value="F:complement component C3b binding"/>
    <property type="evidence" value="ECO:0007669"/>
    <property type="project" value="TreeGrafter"/>
</dbReference>
<organism evidence="6 7">
    <name type="scientific">Python bivittatus</name>
    <name type="common">Burmese python</name>
    <name type="synonym">Python molurus bivittatus</name>
    <dbReference type="NCBI Taxonomy" id="176946"/>
    <lineage>
        <taxon>Eukaryota</taxon>
        <taxon>Metazoa</taxon>
        <taxon>Chordata</taxon>
        <taxon>Craniata</taxon>
        <taxon>Vertebrata</taxon>
        <taxon>Euteleostomi</taxon>
        <taxon>Lepidosauria</taxon>
        <taxon>Squamata</taxon>
        <taxon>Bifurcata</taxon>
        <taxon>Unidentata</taxon>
        <taxon>Episquamata</taxon>
        <taxon>Toxicofera</taxon>
        <taxon>Serpentes</taxon>
        <taxon>Henophidia</taxon>
        <taxon>Pythonidae</taxon>
        <taxon>Python</taxon>
    </lineage>
</organism>
<keyword evidence="3 4" id="KW-1015">Disulfide bond</keyword>
<evidence type="ECO:0000256" key="3">
    <source>
        <dbReference type="ARBA" id="ARBA00023157"/>
    </source>
</evidence>
<name>A0A9F5MYB7_PYTBI</name>
<dbReference type="RefSeq" id="XP_025030814.1">
    <property type="nucleotide sequence ID" value="XM_025175046.1"/>
</dbReference>
<dbReference type="FunFam" id="2.10.70.10:FF:000060">
    <property type="entry name" value="Complement inhibitory factor H"/>
    <property type="match status" value="1"/>
</dbReference>
<keyword evidence="6" id="KW-1185">Reference proteome</keyword>
<dbReference type="OMA" id="FECKNEY"/>
<comment type="caution">
    <text evidence="4">Lacks conserved residue(s) required for the propagation of feature annotation.</text>
</comment>
<dbReference type="InterPro" id="IPR000436">
    <property type="entry name" value="Sushi_SCR_CCP_dom"/>
</dbReference>
<dbReference type="KEGG" id="pbi:112542377"/>
<feature type="disulfide bond" evidence="4">
    <location>
        <begin position="122"/>
        <end position="165"/>
    </location>
</feature>
<dbReference type="Proteomes" id="UP000695026">
    <property type="component" value="Unplaced"/>
</dbReference>
<dbReference type="GeneID" id="112542377"/>
<dbReference type="InterPro" id="IPR035976">
    <property type="entry name" value="Sushi/SCR/CCP_sf"/>
</dbReference>
<dbReference type="SMART" id="SM00032">
    <property type="entry name" value="CCP"/>
    <property type="match status" value="6"/>
</dbReference>
<evidence type="ECO:0000259" key="5">
    <source>
        <dbReference type="PROSITE" id="PS50923"/>
    </source>
</evidence>
<evidence type="ECO:0000256" key="4">
    <source>
        <dbReference type="PROSITE-ProRule" id="PRU00302"/>
    </source>
</evidence>
<feature type="disulfide bond" evidence="4">
    <location>
        <begin position="265"/>
        <end position="308"/>
    </location>
</feature>
<dbReference type="SUPFAM" id="SSF57535">
    <property type="entry name" value="Complement control module/SCR domain"/>
    <property type="match status" value="6"/>
</dbReference>
<dbReference type="GO" id="GO:0005615">
    <property type="term" value="C:extracellular space"/>
    <property type="evidence" value="ECO:0007669"/>
    <property type="project" value="TreeGrafter"/>
</dbReference>
<reference evidence="7" key="1">
    <citation type="submission" date="2025-08" db="UniProtKB">
        <authorList>
            <consortium name="RefSeq"/>
        </authorList>
    </citation>
    <scope>IDENTIFICATION</scope>
    <source>
        <tissue evidence="7">Liver</tissue>
    </source>
</reference>
<evidence type="ECO:0000313" key="6">
    <source>
        <dbReference type="Proteomes" id="UP000695026"/>
    </source>
</evidence>
<dbReference type="PROSITE" id="PS50923">
    <property type="entry name" value="SUSHI"/>
    <property type="match status" value="5"/>
</dbReference>